<evidence type="ECO:0000256" key="3">
    <source>
        <dbReference type="ARBA" id="ARBA00022559"/>
    </source>
</evidence>
<dbReference type="PANTHER" id="PTHR31388">
    <property type="entry name" value="PEROXIDASE 72-RELATED"/>
    <property type="match status" value="1"/>
</dbReference>
<feature type="disulfide bond" evidence="16">
    <location>
        <begin position="114"/>
        <end position="343"/>
    </location>
</feature>
<dbReference type="EC" id="1.11.1.7" evidence="17"/>
<dbReference type="PROSITE" id="PS00436">
    <property type="entry name" value="PEROXIDASE_2"/>
    <property type="match status" value="1"/>
</dbReference>
<evidence type="ECO:0000256" key="16">
    <source>
        <dbReference type="PIRSR" id="PIRSR600823-5"/>
    </source>
</evidence>
<keyword evidence="3 17" id="KW-0575">Peroxidase</keyword>
<comment type="similarity">
    <text evidence="2">Belongs to the peroxidase family. Ascorbate peroxidase subfamily.</text>
</comment>
<dbReference type="SUPFAM" id="SSF48113">
    <property type="entry name" value="Heme-dependent peroxidases"/>
    <property type="match status" value="1"/>
</dbReference>
<feature type="binding site" evidence="14">
    <location>
        <position position="72"/>
    </location>
    <ligand>
        <name>Ca(2+)</name>
        <dbReference type="ChEBI" id="CHEBI:29108"/>
        <label>1</label>
    </ligand>
</feature>
<dbReference type="GO" id="GO:0005576">
    <property type="term" value="C:extracellular region"/>
    <property type="evidence" value="ECO:0007669"/>
    <property type="project" value="UniProtKB-SubCell"/>
</dbReference>
<feature type="binding site" evidence="14">
    <location>
        <position position="68"/>
    </location>
    <ligand>
        <name>Ca(2+)</name>
        <dbReference type="ChEBI" id="CHEBI:29108"/>
        <label>1</label>
    </ligand>
</feature>
<dbReference type="InterPro" id="IPR002016">
    <property type="entry name" value="Haem_peroxidase"/>
</dbReference>
<name>A0A453APK1_AEGTS</name>
<comment type="similarity">
    <text evidence="17">Belongs to the peroxidase family. Classical plant (class III) peroxidase subfamily.</text>
</comment>
<evidence type="ECO:0000256" key="5">
    <source>
        <dbReference type="ARBA" id="ARBA00022723"/>
    </source>
</evidence>
<dbReference type="GO" id="GO:0046872">
    <property type="term" value="F:metal ion binding"/>
    <property type="evidence" value="ECO:0007669"/>
    <property type="project" value="UniProtKB-UniRule"/>
</dbReference>
<keyword evidence="4 17" id="KW-0349">Heme</keyword>
<feature type="binding site" evidence="14">
    <location>
        <position position="70"/>
    </location>
    <ligand>
        <name>Ca(2+)</name>
        <dbReference type="ChEBI" id="CHEBI:29108"/>
        <label>1</label>
    </ligand>
</feature>
<dbReference type="FunFam" id="1.10.420.10:FF:000001">
    <property type="entry name" value="Peroxidase"/>
    <property type="match status" value="1"/>
</dbReference>
<feature type="binding site" evidence="14">
    <location>
        <position position="267"/>
    </location>
    <ligand>
        <name>Ca(2+)</name>
        <dbReference type="ChEBI" id="CHEBI:29108"/>
        <label>2</label>
    </ligand>
</feature>
<sequence length="348" mass="36029">MAASASCISLVVLVALATAASAQLSPTFYSVSCPGALAAIKSAVTAAVSSDPRMGASLLRLHFHDCFVQGCDASVLLSGNEQNAGPNAGSLRGFGVIDGIKAQVEAVCKQTVSCADILAVAARDSVVAVRSSSYEDLHGSLDARLLFLYTIIYNRLFAFCHVQLGGPSWTVPLGRRDSTGANAGLANSDLPGPGSSRAQLEAAFLKKGLDTVDMVALSGAHTIGQAQCSSFRSRIYGGDTNINAAYAASLRANCPQSGGNGNLAPLDTTTPNVFDNAYYTDLLSQKGLMHSDQVLFNGDTTDNTVRNFASNPAAFSNAFTTAMIKMGNIAPLTGAQGQIRLSCSKVNS</sequence>
<dbReference type="PROSITE" id="PS50873">
    <property type="entry name" value="PEROXIDASE_4"/>
    <property type="match status" value="1"/>
</dbReference>
<protein>
    <recommendedName>
        <fullName evidence="17">Peroxidase</fullName>
        <ecNumber evidence="17">1.11.1.7</ecNumber>
    </recommendedName>
</protein>
<evidence type="ECO:0000256" key="6">
    <source>
        <dbReference type="ARBA" id="ARBA00022837"/>
    </source>
</evidence>
<dbReference type="Gene3D" id="1.10.420.10">
    <property type="entry name" value="Peroxidase, domain 2"/>
    <property type="match status" value="1"/>
</dbReference>
<feature type="binding site" evidence="14">
    <location>
        <position position="65"/>
    </location>
    <ligand>
        <name>Ca(2+)</name>
        <dbReference type="ChEBI" id="CHEBI:29108"/>
        <label>1</label>
    </ligand>
</feature>
<dbReference type="PROSITE" id="PS00435">
    <property type="entry name" value="PEROXIDASE_1"/>
    <property type="match status" value="1"/>
</dbReference>
<keyword evidence="20" id="KW-1185">Reference proteome</keyword>
<feature type="binding site" evidence="13">
    <location>
        <position position="191"/>
    </location>
    <ligand>
        <name>substrate</name>
    </ligand>
</feature>
<feature type="domain" description="Plant heme peroxidase family profile" evidence="18">
    <location>
        <begin position="23"/>
        <end position="347"/>
    </location>
</feature>
<evidence type="ECO:0000256" key="15">
    <source>
        <dbReference type="PIRSR" id="PIRSR600823-4"/>
    </source>
</evidence>
<evidence type="ECO:0000256" key="1">
    <source>
        <dbReference type="ARBA" id="ARBA00000189"/>
    </source>
</evidence>
<keyword evidence="10" id="KW-0873">Pyrrolidone carboxylic acid</keyword>
<feature type="signal peptide" evidence="17">
    <location>
        <begin position="1"/>
        <end position="22"/>
    </location>
</feature>
<evidence type="ECO:0000256" key="10">
    <source>
        <dbReference type="ARBA" id="ARBA00023283"/>
    </source>
</evidence>
<dbReference type="InterPro" id="IPR019793">
    <property type="entry name" value="Peroxidases_heam-ligand_BS"/>
</dbReference>
<feature type="disulfide bond" evidence="16">
    <location>
        <begin position="228"/>
        <end position="254"/>
    </location>
</feature>
<keyword evidence="9 16" id="KW-1015">Disulfide bond</keyword>
<feature type="binding site" description="axial binding residue" evidence="14">
    <location>
        <position position="221"/>
    </location>
    <ligand>
        <name>heme b</name>
        <dbReference type="ChEBI" id="CHEBI:60344"/>
    </ligand>
    <ligandPart>
        <name>Fe</name>
        <dbReference type="ChEBI" id="CHEBI:18248"/>
    </ligandPart>
</feature>
<dbReference type="EnsemblPlants" id="AET2Gv20218200.2">
    <property type="protein sequence ID" value="AET2Gv20218200.2"/>
    <property type="gene ID" value="AET2Gv20218200"/>
</dbReference>
<keyword evidence="8 14" id="KW-0408">Iron</keyword>
<organism evidence="19 20">
    <name type="scientific">Aegilops tauschii subsp. strangulata</name>
    <name type="common">Goatgrass</name>
    <dbReference type="NCBI Taxonomy" id="200361"/>
    <lineage>
        <taxon>Eukaryota</taxon>
        <taxon>Viridiplantae</taxon>
        <taxon>Streptophyta</taxon>
        <taxon>Embryophyta</taxon>
        <taxon>Tracheophyta</taxon>
        <taxon>Spermatophyta</taxon>
        <taxon>Magnoliopsida</taxon>
        <taxon>Liliopsida</taxon>
        <taxon>Poales</taxon>
        <taxon>Poaceae</taxon>
        <taxon>BOP clade</taxon>
        <taxon>Pooideae</taxon>
        <taxon>Triticodae</taxon>
        <taxon>Triticeae</taxon>
        <taxon>Triticinae</taxon>
        <taxon>Aegilops</taxon>
    </lineage>
</organism>
<feature type="site" description="Transition state stabilizer" evidence="15">
    <location>
        <position position="60"/>
    </location>
</feature>
<dbReference type="CDD" id="cd00693">
    <property type="entry name" value="secretory_peroxidase"/>
    <property type="match status" value="1"/>
</dbReference>
<evidence type="ECO:0000313" key="19">
    <source>
        <dbReference type="EnsemblPlants" id="AET2Gv20218200.2"/>
    </source>
</evidence>
<comment type="cofactor">
    <cofactor evidence="14 17">
        <name>Ca(2+)</name>
        <dbReference type="ChEBI" id="CHEBI:29108"/>
    </cofactor>
    <text evidence="14 17">Binds 2 calcium ions per subunit.</text>
</comment>
<feature type="binding site" evidence="14">
    <location>
        <position position="275"/>
    </location>
    <ligand>
        <name>Ca(2+)</name>
        <dbReference type="ChEBI" id="CHEBI:29108"/>
        <label>2</label>
    </ligand>
</feature>
<feature type="disulfide bond" evidence="16">
    <location>
        <begin position="33"/>
        <end position="108"/>
    </location>
</feature>
<reference evidence="20" key="2">
    <citation type="journal article" date="2017" name="Nat. Plants">
        <title>The Aegilops tauschii genome reveals multiple impacts of transposons.</title>
        <authorList>
            <person name="Zhao G."/>
            <person name="Zou C."/>
            <person name="Li K."/>
            <person name="Wang K."/>
            <person name="Li T."/>
            <person name="Gao L."/>
            <person name="Zhang X."/>
            <person name="Wang H."/>
            <person name="Yang Z."/>
            <person name="Liu X."/>
            <person name="Jiang W."/>
            <person name="Mao L."/>
            <person name="Kong X."/>
            <person name="Jiao Y."/>
            <person name="Jia J."/>
        </authorList>
    </citation>
    <scope>NUCLEOTIDE SEQUENCE [LARGE SCALE GENOMIC DNA]</scope>
    <source>
        <strain evidence="20">cv. AL8/78</strain>
    </source>
</reference>
<comment type="function">
    <text evidence="17">Removal of H(2)O(2), oxidation of toxic reductants, biosynthesis and degradation of lignin, suberization, auxin catabolism, response to environmental stresses such as wounding, pathogen attack and oxidative stress.</text>
</comment>
<keyword evidence="6 14" id="KW-0106">Calcium</keyword>
<comment type="cofactor">
    <cofactor evidence="14 17">
        <name>heme b</name>
        <dbReference type="ChEBI" id="CHEBI:60344"/>
    </cofactor>
    <text evidence="14 17">Binds 1 heme b (iron(II)-protoporphyrin IX) group per subunit.</text>
</comment>
<feature type="chain" id="PRO_5018815987" description="Peroxidase" evidence="17">
    <location>
        <begin position="23"/>
        <end position="348"/>
    </location>
</feature>
<evidence type="ECO:0000256" key="4">
    <source>
        <dbReference type="ARBA" id="ARBA00022617"/>
    </source>
</evidence>
<feature type="binding site" evidence="14">
    <location>
        <position position="270"/>
    </location>
    <ligand>
        <name>Ca(2+)</name>
        <dbReference type="ChEBI" id="CHEBI:29108"/>
        <label>2</label>
    </ligand>
</feature>
<dbReference type="AlphaFoldDB" id="A0A453APK1"/>
<dbReference type="PRINTS" id="PR00461">
    <property type="entry name" value="PLPEROXIDASE"/>
</dbReference>
<keyword evidence="17" id="KW-0964">Secreted</keyword>
<reference evidence="19" key="3">
    <citation type="journal article" date="2017" name="Nature">
        <title>Genome sequence of the progenitor of the wheat D genome Aegilops tauschii.</title>
        <authorList>
            <person name="Luo M.C."/>
            <person name="Gu Y.Q."/>
            <person name="Puiu D."/>
            <person name="Wang H."/>
            <person name="Twardziok S.O."/>
            <person name="Deal K.R."/>
            <person name="Huo N."/>
            <person name="Zhu T."/>
            <person name="Wang L."/>
            <person name="Wang Y."/>
            <person name="McGuire P.E."/>
            <person name="Liu S."/>
            <person name="Long H."/>
            <person name="Ramasamy R.K."/>
            <person name="Rodriguez J.C."/>
            <person name="Van S.L."/>
            <person name="Yuan L."/>
            <person name="Wang Z."/>
            <person name="Xia Z."/>
            <person name="Xiao L."/>
            <person name="Anderson O.D."/>
            <person name="Ouyang S."/>
            <person name="Liang Y."/>
            <person name="Zimin A.V."/>
            <person name="Pertea G."/>
            <person name="Qi P."/>
            <person name="Bennetzen J.L."/>
            <person name="Dai X."/>
            <person name="Dawson M.W."/>
            <person name="Muller H.G."/>
            <person name="Kugler K."/>
            <person name="Rivarola-Duarte L."/>
            <person name="Spannagl M."/>
            <person name="Mayer K.F.X."/>
            <person name="Lu F.H."/>
            <person name="Bevan M.W."/>
            <person name="Leroy P."/>
            <person name="Li P."/>
            <person name="You F.M."/>
            <person name="Sun Q."/>
            <person name="Liu Z."/>
            <person name="Lyons E."/>
            <person name="Wicker T."/>
            <person name="Salzberg S.L."/>
            <person name="Devos K.M."/>
            <person name="Dvorak J."/>
        </authorList>
    </citation>
    <scope>NUCLEOTIDE SEQUENCE [LARGE SCALE GENOMIC DNA]</scope>
    <source>
        <strain evidence="19">cv. AL8/78</strain>
    </source>
</reference>
<dbReference type="GO" id="GO:0140825">
    <property type="term" value="F:lactoperoxidase activity"/>
    <property type="evidence" value="ECO:0007669"/>
    <property type="project" value="UniProtKB-EC"/>
</dbReference>
<evidence type="ECO:0000256" key="7">
    <source>
        <dbReference type="ARBA" id="ARBA00023002"/>
    </source>
</evidence>
<evidence type="ECO:0000256" key="12">
    <source>
        <dbReference type="PIRSR" id="PIRSR600823-1"/>
    </source>
</evidence>
<dbReference type="GO" id="GO:0006979">
    <property type="term" value="P:response to oxidative stress"/>
    <property type="evidence" value="ECO:0007669"/>
    <property type="project" value="UniProtKB-UniRule"/>
</dbReference>
<dbReference type="PRINTS" id="PR00458">
    <property type="entry name" value="PEROXIDASE"/>
</dbReference>
<reference evidence="20" key="1">
    <citation type="journal article" date="2014" name="Science">
        <title>Ancient hybridizations among the ancestral genomes of bread wheat.</title>
        <authorList>
            <consortium name="International Wheat Genome Sequencing Consortium,"/>
            <person name="Marcussen T."/>
            <person name="Sandve S.R."/>
            <person name="Heier L."/>
            <person name="Spannagl M."/>
            <person name="Pfeifer M."/>
            <person name="Jakobsen K.S."/>
            <person name="Wulff B.B."/>
            <person name="Steuernagel B."/>
            <person name="Mayer K.F."/>
            <person name="Olsen O.A."/>
        </authorList>
    </citation>
    <scope>NUCLEOTIDE SEQUENCE [LARGE SCALE GENOMIC DNA]</scope>
    <source>
        <strain evidence="20">cv. AL8/78</strain>
    </source>
</reference>
<dbReference type="Proteomes" id="UP000015105">
    <property type="component" value="Chromosome 2D"/>
</dbReference>
<dbReference type="GO" id="GO:0020037">
    <property type="term" value="F:heme binding"/>
    <property type="evidence" value="ECO:0007669"/>
    <property type="project" value="UniProtKB-UniRule"/>
</dbReference>
<dbReference type="Pfam" id="PF00141">
    <property type="entry name" value="peroxidase"/>
    <property type="match status" value="1"/>
</dbReference>
<evidence type="ECO:0000256" key="2">
    <source>
        <dbReference type="ARBA" id="ARBA00006873"/>
    </source>
</evidence>
<feature type="binding site" evidence="14">
    <location>
        <position position="74"/>
    </location>
    <ligand>
        <name>Ca(2+)</name>
        <dbReference type="ChEBI" id="CHEBI:29108"/>
        <label>1</label>
    </ligand>
</feature>
<comment type="subcellular location">
    <subcellularLocation>
        <location evidence="17">Secreted</location>
    </subcellularLocation>
</comment>
<feature type="active site" description="Proton acceptor" evidence="12">
    <location>
        <position position="64"/>
    </location>
</feature>
<keyword evidence="7 17" id="KW-0560">Oxidoreductase</keyword>
<comment type="catalytic activity">
    <reaction evidence="1 17">
        <text>2 a phenolic donor + H2O2 = 2 a phenolic radical donor + 2 H2O</text>
        <dbReference type="Rhea" id="RHEA:56136"/>
        <dbReference type="ChEBI" id="CHEBI:15377"/>
        <dbReference type="ChEBI" id="CHEBI:16240"/>
        <dbReference type="ChEBI" id="CHEBI:139520"/>
        <dbReference type="ChEBI" id="CHEBI:139521"/>
        <dbReference type="EC" id="1.11.1.7"/>
    </reaction>
</comment>
<dbReference type="InterPro" id="IPR000823">
    <property type="entry name" value="Peroxidase_pln"/>
</dbReference>
<accession>A0A453APK1</accession>
<dbReference type="Gene3D" id="1.10.520.10">
    <property type="match status" value="1"/>
</dbReference>
<feature type="binding site" evidence="14">
    <location>
        <position position="222"/>
    </location>
    <ligand>
        <name>Ca(2+)</name>
        <dbReference type="ChEBI" id="CHEBI:29108"/>
        <label>2</label>
    </ligand>
</feature>
<keyword evidence="11 17" id="KW-0376">Hydrogen peroxide</keyword>
<evidence type="ECO:0000256" key="14">
    <source>
        <dbReference type="PIRSR" id="PIRSR600823-3"/>
    </source>
</evidence>
<feature type="binding site" evidence="14">
    <location>
        <position position="81"/>
    </location>
    <ligand>
        <name>Ca(2+)</name>
        <dbReference type="ChEBI" id="CHEBI:29108"/>
        <label>1</label>
    </ligand>
</feature>
<dbReference type="InterPro" id="IPR019794">
    <property type="entry name" value="Peroxidases_AS"/>
</dbReference>
<dbReference type="InterPro" id="IPR010255">
    <property type="entry name" value="Haem_peroxidase_sf"/>
</dbReference>
<keyword evidence="5 14" id="KW-0479">Metal-binding</keyword>
<dbReference type="PANTHER" id="PTHR31388:SF275">
    <property type="entry name" value="PEROXIDASE"/>
    <property type="match status" value="1"/>
</dbReference>
<evidence type="ECO:0000256" key="13">
    <source>
        <dbReference type="PIRSR" id="PIRSR600823-2"/>
    </source>
</evidence>
<evidence type="ECO:0000256" key="9">
    <source>
        <dbReference type="ARBA" id="ARBA00023157"/>
    </source>
</evidence>
<keyword evidence="17" id="KW-0732">Signal</keyword>
<dbReference type="Gramene" id="AET2Gv20218200.2">
    <property type="protein sequence ID" value="AET2Gv20218200.2"/>
    <property type="gene ID" value="AET2Gv20218200"/>
</dbReference>
<reference evidence="19" key="4">
    <citation type="submission" date="2019-03" db="UniProtKB">
        <authorList>
            <consortium name="EnsemblPlants"/>
        </authorList>
    </citation>
    <scope>IDENTIFICATION</scope>
</reference>
<dbReference type="GO" id="GO:0042744">
    <property type="term" value="P:hydrogen peroxide catabolic process"/>
    <property type="evidence" value="ECO:0007669"/>
    <property type="project" value="UniProtKB-KW"/>
</dbReference>
<evidence type="ECO:0000313" key="20">
    <source>
        <dbReference type="Proteomes" id="UP000015105"/>
    </source>
</evidence>
<evidence type="ECO:0000256" key="8">
    <source>
        <dbReference type="ARBA" id="ARBA00023004"/>
    </source>
</evidence>
<evidence type="ECO:0000256" key="11">
    <source>
        <dbReference type="ARBA" id="ARBA00023324"/>
    </source>
</evidence>
<proteinExistence type="inferred from homology"/>
<reference evidence="19" key="5">
    <citation type="journal article" date="2021" name="G3 (Bethesda)">
        <title>Aegilops tauschii genome assembly Aet v5.0 features greater sequence contiguity and improved annotation.</title>
        <authorList>
            <person name="Wang L."/>
            <person name="Zhu T."/>
            <person name="Rodriguez J.C."/>
            <person name="Deal K.R."/>
            <person name="Dubcovsky J."/>
            <person name="McGuire P.E."/>
            <person name="Lux T."/>
            <person name="Spannagl M."/>
            <person name="Mayer K.F.X."/>
            <person name="Baldrich P."/>
            <person name="Meyers B.C."/>
            <person name="Huo N."/>
            <person name="Gu Y.Q."/>
            <person name="Zhou H."/>
            <person name="Devos K.M."/>
            <person name="Bennetzen J.L."/>
            <person name="Unver T."/>
            <person name="Budak H."/>
            <person name="Gulick P.J."/>
            <person name="Galiba G."/>
            <person name="Kalapos B."/>
            <person name="Nelson D.R."/>
            <person name="Li P."/>
            <person name="You F.M."/>
            <person name="Luo M.C."/>
            <person name="Dvorak J."/>
        </authorList>
    </citation>
    <scope>NUCLEOTIDE SEQUENCE [LARGE SCALE GENOMIC DNA]</scope>
    <source>
        <strain evidence="19">cv. AL8/78</strain>
    </source>
</reference>
<evidence type="ECO:0000256" key="17">
    <source>
        <dbReference type="RuleBase" id="RU362060"/>
    </source>
</evidence>
<feature type="disulfide bond" evidence="16">
    <location>
        <begin position="66"/>
        <end position="71"/>
    </location>
</feature>
<evidence type="ECO:0000259" key="18">
    <source>
        <dbReference type="PROSITE" id="PS50873"/>
    </source>
</evidence>
<dbReference type="InterPro" id="IPR033905">
    <property type="entry name" value="Secretory_peroxidase"/>
</dbReference>